<keyword evidence="1" id="KW-1133">Transmembrane helix</keyword>
<dbReference type="Proteomes" id="UP000663651">
    <property type="component" value="Chromosome"/>
</dbReference>
<dbReference type="Pfam" id="PF09335">
    <property type="entry name" value="VTT_dom"/>
    <property type="match status" value="1"/>
</dbReference>
<dbReference type="InterPro" id="IPR053240">
    <property type="entry name" value="VTT_domain"/>
</dbReference>
<keyword evidence="4" id="KW-1185">Reference proteome</keyword>
<feature type="transmembrane region" description="Helical" evidence="1">
    <location>
        <begin position="49"/>
        <end position="76"/>
    </location>
</feature>
<feature type="transmembrane region" description="Helical" evidence="1">
    <location>
        <begin position="135"/>
        <end position="154"/>
    </location>
</feature>
<evidence type="ECO:0000313" key="4">
    <source>
        <dbReference type="Proteomes" id="UP000663651"/>
    </source>
</evidence>
<dbReference type="RefSeq" id="WP_207163449.1">
    <property type="nucleotide sequence ID" value="NZ_CP071382.1"/>
</dbReference>
<dbReference type="PANTHER" id="PTHR46826">
    <property type="match status" value="1"/>
</dbReference>
<keyword evidence="1" id="KW-0472">Membrane</keyword>
<reference evidence="3 4" key="1">
    <citation type="submission" date="2021-03" db="EMBL/GenBank/DDBJ databases">
        <title>Geobacter metallireducens gen. nov. sp. nov., a microorganism capable of coupling the complete oxidation of organic compounds to the reduction of iron and other metals.</title>
        <authorList>
            <person name="Li Y."/>
        </authorList>
    </citation>
    <scope>NUCLEOTIDE SEQUENCE [LARGE SCALE GENOMIC DNA]</scope>
    <source>
        <strain evidence="3 4">Jerry-YX</strain>
    </source>
</reference>
<evidence type="ECO:0000259" key="2">
    <source>
        <dbReference type="Pfam" id="PF09335"/>
    </source>
</evidence>
<feature type="transmembrane region" description="Helical" evidence="1">
    <location>
        <begin position="88"/>
        <end position="109"/>
    </location>
</feature>
<protein>
    <submittedName>
        <fullName evidence="3">TVP38/TMEM64 family protein</fullName>
    </submittedName>
</protein>
<gene>
    <name evidence="3" type="ORF">JZM60_16325</name>
</gene>
<proteinExistence type="predicted"/>
<feature type="domain" description="VTT" evidence="2">
    <location>
        <begin position="71"/>
        <end position="184"/>
    </location>
</feature>
<dbReference type="EMBL" id="CP071382">
    <property type="protein sequence ID" value="QSV45656.1"/>
    <property type="molecule type" value="Genomic_DNA"/>
</dbReference>
<feature type="transmembrane region" description="Helical" evidence="1">
    <location>
        <begin position="161"/>
        <end position="180"/>
    </location>
</feature>
<organism evidence="3 4">
    <name type="scientific">Geobacter benzoatilyticus</name>
    <dbReference type="NCBI Taxonomy" id="2815309"/>
    <lineage>
        <taxon>Bacteria</taxon>
        <taxon>Pseudomonadati</taxon>
        <taxon>Thermodesulfobacteriota</taxon>
        <taxon>Desulfuromonadia</taxon>
        <taxon>Geobacterales</taxon>
        <taxon>Geobacteraceae</taxon>
        <taxon>Geobacter</taxon>
    </lineage>
</organism>
<evidence type="ECO:0000313" key="3">
    <source>
        <dbReference type="EMBL" id="QSV45656.1"/>
    </source>
</evidence>
<dbReference type="PANTHER" id="PTHR46826:SF1">
    <property type="entry name" value="TVP38_TMEM64 FAMILY MEMBRANE PROTEIN YDJX"/>
    <property type="match status" value="1"/>
</dbReference>
<name>A0ABX7Q2I9_9BACT</name>
<feature type="transmembrane region" description="Helical" evidence="1">
    <location>
        <begin position="200"/>
        <end position="217"/>
    </location>
</feature>
<keyword evidence="1" id="KW-0812">Transmembrane</keyword>
<dbReference type="InterPro" id="IPR032816">
    <property type="entry name" value="VTT_dom"/>
</dbReference>
<sequence>MFRQKRVVLIVILIVAALFYFSGLSKHITLDSLKEHQQTISCFAGENRLAAAALFMAVYVVQSALSLPGAAILSLAAGAIFGTVMGTIYAVTAATIGATIAFIVTRYLFHDAIQARFGHRLAAINREMETAGLSYLLFLRLVPIFPFFLINLAAGLTRLPLRTFITGTLIGIIPGGFVYVNAGASLSTITSPGNVMSTRVLGSFALLGLFAVSPVIYKKFARKF</sequence>
<accession>A0ABX7Q2I9</accession>
<evidence type="ECO:0000256" key="1">
    <source>
        <dbReference type="SAM" id="Phobius"/>
    </source>
</evidence>